<proteinExistence type="predicted"/>
<protein>
    <recommendedName>
        <fullName evidence="3">Actin-like protein N-terminal domain-containing protein</fullName>
    </recommendedName>
</protein>
<evidence type="ECO:0008006" key="3">
    <source>
        <dbReference type="Google" id="ProtNLM"/>
    </source>
</evidence>
<accession>A0A1Z4N4B4</accession>
<name>A0A1Z4N4B4_9CYAN</name>
<organism evidence="1 2">
    <name type="scientific">Tolypothrix tenuis PCC 7101</name>
    <dbReference type="NCBI Taxonomy" id="231146"/>
    <lineage>
        <taxon>Bacteria</taxon>
        <taxon>Bacillati</taxon>
        <taxon>Cyanobacteriota</taxon>
        <taxon>Cyanophyceae</taxon>
        <taxon>Nostocales</taxon>
        <taxon>Tolypothrichaceae</taxon>
        <taxon>Tolypothrix</taxon>
    </lineage>
</organism>
<sequence length="395" mass="43454">MSNFIDDAAVVPPKRTRTTRPKTHLYCVIDAGRSRIKFQARTSTRSTPVMTLDSLVCPVESLPYGERGAFSMARTVDDQHNEIVEHWVVGSSARFQGKDFVTMTERADHKVAYFPVLALGAIASLPYLEEFSTGTHKSKRTLHIHLSTLSLASPRTLHSAIEQCRWIVVDGVKYRLSFSRAGCVGFPEGYGAALFTQQRLREVDVATHTFYTFDIGFGTATLTEYDNLGSLPKRGMCNPHGGGGIVTLLRVFAEQLSTVDAARVMRPSQIKDILETSTLDDQGGIHAYTAEGHDIGDVLSVAIRQWMKDSPLTYALETLATSGRRHPVTLCGGGFAIAPVRMLVRDYLRQAGIPNEHILIPEDPGTIALAEMHHLFSSPPPKDSLHEARHTTDAA</sequence>
<evidence type="ECO:0000313" key="2">
    <source>
        <dbReference type="Proteomes" id="UP000218785"/>
    </source>
</evidence>
<dbReference type="Proteomes" id="UP000218785">
    <property type="component" value="Chromosome"/>
</dbReference>
<reference evidence="1 2" key="1">
    <citation type="submission" date="2017-06" db="EMBL/GenBank/DDBJ databases">
        <title>Genome sequencing of cyanobaciteial culture collection at National Institute for Environmental Studies (NIES).</title>
        <authorList>
            <person name="Hirose Y."/>
            <person name="Shimura Y."/>
            <person name="Fujisawa T."/>
            <person name="Nakamura Y."/>
            <person name="Kawachi M."/>
        </authorList>
    </citation>
    <scope>NUCLEOTIDE SEQUENCE [LARGE SCALE GENOMIC DNA]</scope>
    <source>
        <strain evidence="1 2">NIES-37</strain>
    </source>
</reference>
<dbReference type="AlphaFoldDB" id="A0A1Z4N4B4"/>
<evidence type="ECO:0000313" key="1">
    <source>
        <dbReference type="EMBL" id="BAZ00515.1"/>
    </source>
</evidence>
<dbReference type="EMBL" id="AP018248">
    <property type="protein sequence ID" value="BAZ00515.1"/>
    <property type="molecule type" value="Genomic_DNA"/>
</dbReference>
<keyword evidence="2" id="KW-1185">Reference proteome</keyword>
<gene>
    <name evidence="1" type="ORF">NIES37_45070</name>
</gene>
<dbReference type="KEGG" id="ttq:NIES37_45070"/>